<evidence type="ECO:0000256" key="1">
    <source>
        <dbReference type="SAM" id="SignalP"/>
    </source>
</evidence>
<feature type="signal peptide" evidence="1">
    <location>
        <begin position="1"/>
        <end position="16"/>
    </location>
</feature>
<dbReference type="Proteomes" id="UP000325440">
    <property type="component" value="Unassembled WGS sequence"/>
</dbReference>
<feature type="chain" id="PRO_5022957090" evidence="1">
    <location>
        <begin position="17"/>
        <end position="130"/>
    </location>
</feature>
<dbReference type="EMBL" id="CABPRJ010002413">
    <property type="protein sequence ID" value="VVC45805.1"/>
    <property type="molecule type" value="Genomic_DNA"/>
</dbReference>
<keyword evidence="3" id="KW-1185">Reference proteome</keyword>
<organism evidence="2 3">
    <name type="scientific">Cinara cedri</name>
    <dbReference type="NCBI Taxonomy" id="506608"/>
    <lineage>
        <taxon>Eukaryota</taxon>
        <taxon>Metazoa</taxon>
        <taxon>Ecdysozoa</taxon>
        <taxon>Arthropoda</taxon>
        <taxon>Hexapoda</taxon>
        <taxon>Insecta</taxon>
        <taxon>Pterygota</taxon>
        <taxon>Neoptera</taxon>
        <taxon>Paraneoptera</taxon>
        <taxon>Hemiptera</taxon>
        <taxon>Sternorrhyncha</taxon>
        <taxon>Aphidomorpha</taxon>
        <taxon>Aphidoidea</taxon>
        <taxon>Aphididae</taxon>
        <taxon>Lachninae</taxon>
        <taxon>Cinara</taxon>
    </lineage>
</organism>
<accession>A0A5E4NSK4</accession>
<evidence type="ECO:0000313" key="3">
    <source>
        <dbReference type="Proteomes" id="UP000325440"/>
    </source>
</evidence>
<proteinExistence type="predicted"/>
<keyword evidence="1" id="KW-0732">Signal</keyword>
<name>A0A5E4NSK4_9HEMI</name>
<dbReference type="AlphaFoldDB" id="A0A5E4NSK4"/>
<evidence type="ECO:0000313" key="2">
    <source>
        <dbReference type="EMBL" id="VVC45805.1"/>
    </source>
</evidence>
<protein>
    <submittedName>
        <fullName evidence="2">Uncharacterized protein</fullName>
    </submittedName>
</protein>
<reference evidence="2 3" key="1">
    <citation type="submission" date="2019-08" db="EMBL/GenBank/DDBJ databases">
        <authorList>
            <person name="Alioto T."/>
            <person name="Alioto T."/>
            <person name="Gomez Garrido J."/>
        </authorList>
    </citation>
    <scope>NUCLEOTIDE SEQUENCE [LARGE SCALE GENOMIC DNA]</scope>
</reference>
<gene>
    <name evidence="2" type="ORF">CINCED_3A015523</name>
</gene>
<sequence>MLLCLLPVALTLAALAADGAEAPERSGLSVYSDDPMTRRSTSYIRFGRGGLQDASRWTKRLDPHFVRRNDFIRLSRSNKNGYIRFGRAGKHATPWQHYDDDVLDDHQVDVRFAIAAGAADDDGDDNDNRP</sequence>